<feature type="compositionally biased region" description="Polar residues" evidence="1">
    <location>
        <begin position="130"/>
        <end position="140"/>
    </location>
</feature>
<feature type="compositionally biased region" description="Low complexity" evidence="1">
    <location>
        <begin position="83"/>
        <end position="92"/>
    </location>
</feature>
<accession>W9QEV8</accession>
<feature type="compositionally biased region" description="Polar residues" evidence="1">
    <location>
        <begin position="110"/>
        <end position="122"/>
    </location>
</feature>
<feature type="compositionally biased region" description="Polar residues" evidence="1">
    <location>
        <begin position="57"/>
        <end position="66"/>
    </location>
</feature>
<feature type="compositionally biased region" description="Polar residues" evidence="1">
    <location>
        <begin position="1"/>
        <end position="12"/>
    </location>
</feature>
<dbReference type="OrthoDB" id="4723711at2759"/>
<feature type="region of interest" description="Disordered" evidence="1">
    <location>
        <begin position="1"/>
        <end position="141"/>
    </location>
</feature>
<evidence type="ECO:0000313" key="2">
    <source>
        <dbReference type="EMBL" id="EXA53681.1"/>
    </source>
</evidence>
<dbReference type="AlphaFoldDB" id="W9QEV8"/>
<name>W9QEV8_FUSOX</name>
<protein>
    <submittedName>
        <fullName evidence="2">Uncharacterized protein</fullName>
    </submittedName>
</protein>
<reference evidence="2" key="2">
    <citation type="submission" date="2012-05" db="EMBL/GenBank/DDBJ databases">
        <title>Annotation of the Genome Sequence of Fusarium oxysporum HDV247.</title>
        <authorList>
            <consortium name="The Broad Institute Genomics Platform"/>
            <person name="Ma L.-J."/>
            <person name="Corby-Kistler H."/>
            <person name="Broz K."/>
            <person name="Gale L.R."/>
            <person name="Jonkers W."/>
            <person name="O'Donnell K."/>
            <person name="Ploetz R."/>
            <person name="Steinberg C."/>
            <person name="Schwartz D.C."/>
            <person name="VanEtten H."/>
            <person name="Zhou S."/>
            <person name="Young S.K."/>
            <person name="Zeng Q."/>
            <person name="Gargeya S."/>
            <person name="Fitzgerald M."/>
            <person name="Abouelleil A."/>
            <person name="Alvarado L."/>
            <person name="Chapman S.B."/>
            <person name="Gainer-Dewar J."/>
            <person name="Goldberg J."/>
            <person name="Griggs A."/>
            <person name="Gujja S."/>
            <person name="Hansen M."/>
            <person name="Howarth C."/>
            <person name="Imamovic A."/>
            <person name="Ireland A."/>
            <person name="Larimer J."/>
            <person name="McCowan C."/>
            <person name="Murphy C."/>
            <person name="Pearson M."/>
            <person name="Poon T.W."/>
            <person name="Priest M."/>
            <person name="Roberts A."/>
            <person name="Saif S."/>
            <person name="Shea T."/>
            <person name="Sykes S."/>
            <person name="Wortman J."/>
            <person name="Nusbaum C."/>
            <person name="Birren B."/>
        </authorList>
    </citation>
    <scope>NUCLEOTIDE SEQUENCE</scope>
    <source>
        <strain evidence="2">HDV247</strain>
    </source>
</reference>
<dbReference type="HOGENOM" id="CLU_888626_0_0_1"/>
<sequence length="313" mass="34424">MSHTNSYMQTRSRPLAPAPGPAPAPAPTPPSSVRNGSQSHSQRHASRPRAAERYASMESTTGTSPQAPRLEAHQLPPLQDGISLPSSLLPLPTSNTQSAPQPMDYVADSSVDSPLMLSQSGGVNDRGNETNETQNNSQMSQEHELWDGLARLQPTFRGISAKTIETYALLLPKLEALTELCLDGRLALDQVSLTTIKTIRSLKLVSVGKLDGFTEFMAAFPCLVQFSFESRSTVLLPLDRTIWLELRFLRLIGVWVTKEAISHVIATTESHKVTWEFEAVTLANSTWGSFWAAMHQDGHQITFTNNNEVVTYK</sequence>
<gene>
    <name evidence="2" type="ORF">FOVG_01415</name>
</gene>
<reference evidence="2" key="1">
    <citation type="submission" date="2011-10" db="EMBL/GenBank/DDBJ databases">
        <title>The Genome Sequence of Fusarium oxysporum HDV247.</title>
        <authorList>
            <consortium name="The Broad Institute Genome Sequencing Platform"/>
            <person name="Ma L.-J."/>
            <person name="Gale L.R."/>
            <person name="Schwartz D.C."/>
            <person name="Zhou S."/>
            <person name="Corby-Kistler H."/>
            <person name="Young S.K."/>
            <person name="Zeng Q."/>
            <person name="Gargeya S."/>
            <person name="Fitzgerald M."/>
            <person name="Haas B."/>
            <person name="Abouelleil A."/>
            <person name="Alvarado L."/>
            <person name="Arachchi H.M."/>
            <person name="Berlin A."/>
            <person name="Brown A."/>
            <person name="Chapman S.B."/>
            <person name="Chen Z."/>
            <person name="Dunbar C."/>
            <person name="Freedman E."/>
            <person name="Gearin G."/>
            <person name="Goldberg J."/>
            <person name="Griggs A."/>
            <person name="Gujja S."/>
            <person name="Heiman D."/>
            <person name="Howarth C."/>
            <person name="Larson L."/>
            <person name="Lui A."/>
            <person name="MacDonald P.J.P."/>
            <person name="Montmayeur A."/>
            <person name="Murphy C."/>
            <person name="Neiman D."/>
            <person name="Pearson M."/>
            <person name="Priest M."/>
            <person name="Roberts A."/>
            <person name="Saif S."/>
            <person name="Shea T."/>
            <person name="Shenoy N."/>
            <person name="Sisk P."/>
            <person name="Stolte C."/>
            <person name="Sykes S."/>
            <person name="Wortman J."/>
            <person name="Nusbaum C."/>
            <person name="Birren B."/>
        </authorList>
    </citation>
    <scope>NUCLEOTIDE SEQUENCE [LARGE SCALE GENOMIC DNA]</scope>
    <source>
        <strain evidence="2">HDV247</strain>
    </source>
</reference>
<dbReference type="EMBL" id="JH650968">
    <property type="protein sequence ID" value="EXA53681.1"/>
    <property type="molecule type" value="Genomic_DNA"/>
</dbReference>
<evidence type="ECO:0000256" key="1">
    <source>
        <dbReference type="SAM" id="MobiDB-lite"/>
    </source>
</evidence>
<dbReference type="Proteomes" id="UP000030751">
    <property type="component" value="Unassembled WGS sequence"/>
</dbReference>
<proteinExistence type="predicted"/>
<feature type="compositionally biased region" description="Polar residues" evidence="1">
    <location>
        <begin position="31"/>
        <end position="40"/>
    </location>
</feature>
<feature type="compositionally biased region" description="Pro residues" evidence="1">
    <location>
        <begin position="16"/>
        <end position="30"/>
    </location>
</feature>
<organism evidence="2">
    <name type="scientific">Fusarium oxysporum f. sp. pisi HDV247</name>
    <dbReference type="NCBI Taxonomy" id="1080344"/>
    <lineage>
        <taxon>Eukaryota</taxon>
        <taxon>Fungi</taxon>
        <taxon>Dikarya</taxon>
        <taxon>Ascomycota</taxon>
        <taxon>Pezizomycotina</taxon>
        <taxon>Sordariomycetes</taxon>
        <taxon>Hypocreomycetidae</taxon>
        <taxon>Hypocreales</taxon>
        <taxon>Nectriaceae</taxon>
        <taxon>Fusarium</taxon>
        <taxon>Fusarium oxysporum species complex</taxon>
    </lineage>
</organism>